<feature type="binding site" evidence="13">
    <location>
        <position position="478"/>
    </location>
    <ligand>
        <name>substrate</name>
    </ligand>
</feature>
<evidence type="ECO:0000256" key="15">
    <source>
        <dbReference type="PIRSR" id="PIRSR605478-4"/>
    </source>
</evidence>
<feature type="binding site" evidence="14">
    <location>
        <position position="279"/>
    </location>
    <ligand>
        <name>thiamine diphosphate</name>
        <dbReference type="ChEBI" id="CHEBI:58937"/>
    </ligand>
</feature>
<dbReference type="InterPro" id="IPR005474">
    <property type="entry name" value="Transketolase_N"/>
</dbReference>
<feature type="binding site" evidence="14">
    <location>
        <position position="454"/>
    </location>
    <ligand>
        <name>thiamine diphosphate</name>
        <dbReference type="ChEBI" id="CHEBI:58937"/>
    </ligand>
</feature>
<evidence type="ECO:0000256" key="13">
    <source>
        <dbReference type="PIRSR" id="PIRSR605478-2"/>
    </source>
</evidence>
<dbReference type="SUPFAM" id="SSF52518">
    <property type="entry name" value="Thiamin diphosphate-binding fold (THDP-binding)"/>
    <property type="match status" value="2"/>
</dbReference>
<evidence type="ECO:0000256" key="5">
    <source>
        <dbReference type="ARBA" id="ARBA00013152"/>
    </source>
</evidence>
<feature type="binding site" evidence="14">
    <location>
        <begin position="132"/>
        <end position="134"/>
    </location>
    <ligand>
        <name>thiamine diphosphate</name>
        <dbReference type="ChEBI" id="CHEBI:58937"/>
    </ligand>
</feature>
<dbReference type="Pfam" id="PF00456">
    <property type="entry name" value="Transketolase_N"/>
    <property type="match status" value="1"/>
</dbReference>
<dbReference type="Pfam" id="PF22613">
    <property type="entry name" value="Transketolase_C_1"/>
    <property type="match status" value="1"/>
</dbReference>
<dbReference type="InterPro" id="IPR009014">
    <property type="entry name" value="Transketo_C/PFOR_II"/>
</dbReference>
<dbReference type="Pfam" id="PF02779">
    <property type="entry name" value="Transket_pyr"/>
    <property type="match status" value="1"/>
</dbReference>
<reference evidence="18" key="1">
    <citation type="submission" date="2022-06" db="EMBL/GenBank/DDBJ databases">
        <title>Aeoliella straminimaris, a novel planctomycete from sediments.</title>
        <authorList>
            <person name="Vitorino I.R."/>
            <person name="Lage O.M."/>
        </authorList>
    </citation>
    <scope>NUCLEOTIDE SEQUENCE</scope>
    <source>
        <strain evidence="18">ICT_H6.2</strain>
    </source>
</reference>
<evidence type="ECO:0000256" key="10">
    <source>
        <dbReference type="ARBA" id="ARBA00049473"/>
    </source>
</evidence>
<feature type="binding site" evidence="14">
    <location>
        <position position="174"/>
    </location>
    <ligand>
        <name>thiamine diphosphate</name>
        <dbReference type="ChEBI" id="CHEBI:58937"/>
    </ligand>
</feature>
<dbReference type="InterPro" id="IPR020826">
    <property type="entry name" value="Transketolase_BS"/>
</dbReference>
<dbReference type="PANTHER" id="PTHR43522:SF2">
    <property type="entry name" value="TRANSKETOLASE 1-RELATED"/>
    <property type="match status" value="1"/>
</dbReference>
<dbReference type="Gene3D" id="3.40.50.920">
    <property type="match status" value="1"/>
</dbReference>
<comment type="subunit">
    <text evidence="4">Homodimer.</text>
</comment>
<feature type="site" description="Important for catalytic activity" evidence="16">
    <location>
        <position position="279"/>
    </location>
</feature>
<dbReference type="RefSeq" id="WP_252855428.1">
    <property type="nucleotide sequence ID" value="NZ_JAMXLR010000091.1"/>
</dbReference>
<feature type="site" description="Important for catalytic activity" evidence="16">
    <location>
        <position position="31"/>
    </location>
</feature>
<evidence type="ECO:0000256" key="3">
    <source>
        <dbReference type="ARBA" id="ARBA00007131"/>
    </source>
</evidence>
<dbReference type="InterPro" id="IPR033247">
    <property type="entry name" value="Transketolase_fam"/>
</dbReference>
<feature type="domain" description="Transketolase-like pyrimidine-binding" evidence="17">
    <location>
        <begin position="372"/>
        <end position="542"/>
    </location>
</feature>
<comment type="cofactor">
    <cofactor evidence="1">
        <name>Ca(2+)</name>
        <dbReference type="ChEBI" id="CHEBI:29108"/>
    </cofactor>
</comment>
<feature type="binding site" evidence="13">
    <location>
        <position position="31"/>
    </location>
    <ligand>
        <name>substrate</name>
    </ligand>
</feature>
<feature type="binding site" evidence="15">
    <location>
        <position position="173"/>
    </location>
    <ligand>
        <name>Mg(2+)</name>
        <dbReference type="ChEBI" id="CHEBI:18420"/>
    </ligand>
</feature>
<dbReference type="CDD" id="cd02012">
    <property type="entry name" value="TPP_TK"/>
    <property type="match status" value="1"/>
</dbReference>
<dbReference type="SMART" id="SM00861">
    <property type="entry name" value="Transket_pyr"/>
    <property type="match status" value="1"/>
</dbReference>
<dbReference type="GO" id="GO:0004802">
    <property type="term" value="F:transketolase activity"/>
    <property type="evidence" value="ECO:0007669"/>
    <property type="project" value="UniProtKB-UniRule"/>
</dbReference>
<evidence type="ECO:0000256" key="9">
    <source>
        <dbReference type="ARBA" id="ARBA00023052"/>
    </source>
</evidence>
<proteinExistence type="inferred from homology"/>
<evidence type="ECO:0000256" key="2">
    <source>
        <dbReference type="ARBA" id="ARBA00001941"/>
    </source>
</evidence>
<dbReference type="InterPro" id="IPR005478">
    <property type="entry name" value="Transketolase_bac-like"/>
</dbReference>
<comment type="catalytic activity">
    <reaction evidence="10">
        <text>D-sedoheptulose 7-phosphate + D-glyceraldehyde 3-phosphate = aldehydo-D-ribose 5-phosphate + D-xylulose 5-phosphate</text>
        <dbReference type="Rhea" id="RHEA:10508"/>
        <dbReference type="ChEBI" id="CHEBI:57483"/>
        <dbReference type="ChEBI" id="CHEBI:57737"/>
        <dbReference type="ChEBI" id="CHEBI:58273"/>
        <dbReference type="ChEBI" id="CHEBI:59776"/>
        <dbReference type="EC" id="2.2.1.1"/>
    </reaction>
</comment>
<name>A0A9X2FIM1_9BACT</name>
<dbReference type="CDD" id="cd07033">
    <property type="entry name" value="TPP_PYR_DXS_TK_like"/>
    <property type="match status" value="1"/>
</dbReference>
<keyword evidence="7 15" id="KW-0479">Metal-binding</keyword>
<keyword evidence="19" id="KW-1185">Reference proteome</keyword>
<dbReference type="InterPro" id="IPR005475">
    <property type="entry name" value="Transketolase-like_Pyr-bd"/>
</dbReference>
<evidence type="ECO:0000256" key="4">
    <source>
        <dbReference type="ARBA" id="ARBA00011738"/>
    </source>
</evidence>
<evidence type="ECO:0000313" key="18">
    <source>
        <dbReference type="EMBL" id="MCO6047316.1"/>
    </source>
</evidence>
<dbReference type="FunFam" id="3.40.50.970:FF:000004">
    <property type="entry name" value="Transketolase"/>
    <property type="match status" value="1"/>
</dbReference>
<evidence type="ECO:0000256" key="14">
    <source>
        <dbReference type="PIRSR" id="PIRSR605478-3"/>
    </source>
</evidence>
<gene>
    <name evidence="18" type="primary">tkt</name>
    <name evidence="18" type="ORF">NG895_25730</name>
</gene>
<feature type="binding site" evidence="13">
    <location>
        <position position="402"/>
    </location>
    <ligand>
        <name>substrate</name>
    </ligand>
</feature>
<feature type="binding site" evidence="15">
    <location>
        <position position="203"/>
    </location>
    <ligand>
        <name>Mg(2+)</name>
        <dbReference type="ChEBI" id="CHEBI:18420"/>
    </ligand>
</feature>
<dbReference type="FunFam" id="3.40.50.920:FF:000003">
    <property type="entry name" value="Transketolase"/>
    <property type="match status" value="1"/>
</dbReference>
<keyword evidence="9 14" id="KW-0786">Thiamine pyrophosphate</keyword>
<feature type="active site" description="Proton donor" evidence="12">
    <location>
        <position position="429"/>
    </location>
</feature>
<feature type="binding site" evidence="13">
    <location>
        <position position="375"/>
    </location>
    <ligand>
        <name>substrate</name>
    </ligand>
</feature>
<comment type="cofactor">
    <cofactor evidence="2">
        <name>Co(2+)</name>
        <dbReference type="ChEBI" id="CHEBI:48828"/>
    </cofactor>
</comment>
<feature type="binding site" evidence="13">
    <location>
        <position position="537"/>
    </location>
    <ligand>
        <name>substrate</name>
    </ligand>
</feature>
<evidence type="ECO:0000256" key="6">
    <source>
        <dbReference type="ARBA" id="ARBA00022679"/>
    </source>
</evidence>
<feature type="binding site" evidence="13">
    <location>
        <position position="279"/>
    </location>
    <ligand>
        <name>substrate</name>
    </ligand>
</feature>
<evidence type="ECO:0000256" key="12">
    <source>
        <dbReference type="PIRSR" id="PIRSR605478-1"/>
    </source>
</evidence>
<comment type="cofactor">
    <cofactor evidence="14">
        <name>thiamine diphosphate</name>
        <dbReference type="ChEBI" id="CHEBI:58937"/>
    </cofactor>
    <text evidence="14">Binds 1 thiamine pyrophosphate per subunit. During the reaction, the substrate forms a covalent intermediate with the cofactor.</text>
</comment>
<sequence>MSTATQSIEQLAINTIRTLSMDAVQAANSGHPGTPMALAPIAYEVWANHMRYDPAAPQWPNRDRYVLSCGHASMLLYSMIHLSGIRHIDHAGKVVDEPSLPLDQLKQFRQFGSRTPGHPEVKHTAGVETTTGPLGQGCANSVGMAMAQKWLASKYNQPGFDLFDYNIYVQCSDGDLMEGVCCEAASLAGHLKLDNLCWIYDDNNITIEGDTSLAFSEDVATRFEGLGWTVRRVDDANDLKALASAIEGFKKTTDGPTMIIVKSVIGYGAPTKAGTHGAHGAPLGDEEIAATKKVYGWPEDEKFLVPDGVKEHFDATMGQRGSDAHEKWETLFAQYAEKHGELATELKQIWSGELPEGWDKDLPVFEADAKGLATRKSSGEALNALAKNIPWMLGGSADLAPSTLTLIKGEEDFEAGNRGGRNLHFGIREHAMAAAGNGMALAGLKAYVATFFVFSDYLRPSMRLSSIMHLPLVYVFTHDSIGVGEDGPTHQPVEQLAAARAIPHLIVLRPGDANECVQSWKTAIEQTEHPVALVLTRQNLPTLCRDKYASAEGVAKGAYVLADAKGGKPDVILLASGSELSLAVEAYEKLTADSVAVRVVSMPSMELFEAQDESYRESVLPAAVTKRVAIEAGIRQGWDRYLGISGKFIGMDDFGASAPYQAVYEDRGITTDALVDAVKVALA</sequence>
<accession>A0A9X2FIM1</accession>
<dbReference type="AlphaFoldDB" id="A0A9X2FIM1"/>
<dbReference type="InterPro" id="IPR055152">
    <property type="entry name" value="Transketolase-like_C_2"/>
</dbReference>
<keyword evidence="6 18" id="KW-0808">Transferase</keyword>
<dbReference type="GO" id="GO:0009052">
    <property type="term" value="P:pentose-phosphate shunt, non-oxidative branch"/>
    <property type="evidence" value="ECO:0007669"/>
    <property type="project" value="UniProtKB-ARBA"/>
</dbReference>
<feature type="binding site" evidence="13">
    <location>
        <position position="490"/>
    </location>
    <ligand>
        <name>substrate</name>
    </ligand>
</feature>
<dbReference type="PROSITE" id="PS00802">
    <property type="entry name" value="TRANSKETOLASE_2"/>
    <property type="match status" value="1"/>
</dbReference>
<dbReference type="SUPFAM" id="SSF52922">
    <property type="entry name" value="TK C-terminal domain-like"/>
    <property type="match status" value="1"/>
</dbReference>
<feature type="binding site" evidence="14">
    <location>
        <position position="203"/>
    </location>
    <ligand>
        <name>thiamine diphosphate</name>
        <dbReference type="ChEBI" id="CHEBI:58937"/>
    </ligand>
</feature>
<dbReference type="EMBL" id="JAMXLR010000091">
    <property type="protein sequence ID" value="MCO6047316.1"/>
    <property type="molecule type" value="Genomic_DNA"/>
</dbReference>
<evidence type="ECO:0000256" key="16">
    <source>
        <dbReference type="PIRSR" id="PIRSR605478-5"/>
    </source>
</evidence>
<protein>
    <recommendedName>
        <fullName evidence="5 11">Transketolase</fullName>
        <ecNumber evidence="5 11">2.2.1.1</ecNumber>
    </recommendedName>
</protein>
<evidence type="ECO:0000259" key="17">
    <source>
        <dbReference type="SMART" id="SM00861"/>
    </source>
</evidence>
<dbReference type="Gene3D" id="3.40.50.970">
    <property type="match status" value="2"/>
</dbReference>
<evidence type="ECO:0000256" key="1">
    <source>
        <dbReference type="ARBA" id="ARBA00001913"/>
    </source>
</evidence>
<dbReference type="GO" id="GO:0046872">
    <property type="term" value="F:metal ion binding"/>
    <property type="evidence" value="ECO:0007669"/>
    <property type="project" value="UniProtKB-KW"/>
</dbReference>
<evidence type="ECO:0000256" key="8">
    <source>
        <dbReference type="ARBA" id="ARBA00022842"/>
    </source>
</evidence>
<organism evidence="18 19">
    <name type="scientific">Aeoliella straminimaris</name>
    <dbReference type="NCBI Taxonomy" id="2954799"/>
    <lineage>
        <taxon>Bacteria</taxon>
        <taxon>Pseudomonadati</taxon>
        <taxon>Planctomycetota</taxon>
        <taxon>Planctomycetia</taxon>
        <taxon>Pirellulales</taxon>
        <taxon>Lacipirellulaceae</taxon>
        <taxon>Aeoliella</taxon>
    </lineage>
</organism>
<feature type="binding site" evidence="13">
    <location>
        <position position="486"/>
    </location>
    <ligand>
        <name>substrate</name>
    </ligand>
</feature>
<feature type="binding site" evidence="14">
    <location>
        <position position="71"/>
    </location>
    <ligand>
        <name>thiamine diphosphate</name>
        <dbReference type="ChEBI" id="CHEBI:58937"/>
    </ligand>
</feature>
<dbReference type="PANTHER" id="PTHR43522">
    <property type="entry name" value="TRANSKETOLASE"/>
    <property type="match status" value="1"/>
</dbReference>
<dbReference type="NCBIfam" id="TIGR00232">
    <property type="entry name" value="tktlase_bact"/>
    <property type="match status" value="1"/>
</dbReference>
<comment type="caution">
    <text evidence="18">The sequence shown here is derived from an EMBL/GenBank/DDBJ whole genome shotgun (WGS) entry which is preliminary data.</text>
</comment>
<evidence type="ECO:0000256" key="11">
    <source>
        <dbReference type="NCBIfam" id="TIGR00232"/>
    </source>
</evidence>
<comment type="cofactor">
    <cofactor evidence="15">
        <name>Mg(2+)</name>
        <dbReference type="ChEBI" id="CHEBI:18420"/>
    </cofactor>
    <text evidence="15">Binds 1 Mg(2+) ion per subunit. Can also utilize other divalent metal cations, such as Ca(2+), Mn(2+) and Co(2+).</text>
</comment>
<dbReference type="InterPro" id="IPR029061">
    <property type="entry name" value="THDP-binding"/>
</dbReference>
<comment type="similarity">
    <text evidence="3">Belongs to the transketolase family.</text>
</comment>
<feature type="binding site" evidence="15">
    <location>
        <position position="205"/>
    </location>
    <ligand>
        <name>Mg(2+)</name>
        <dbReference type="ChEBI" id="CHEBI:18420"/>
    </ligand>
</feature>
<dbReference type="GO" id="GO:0005829">
    <property type="term" value="C:cytosol"/>
    <property type="evidence" value="ECO:0007669"/>
    <property type="project" value="TreeGrafter"/>
</dbReference>
<evidence type="ECO:0000313" key="19">
    <source>
        <dbReference type="Proteomes" id="UP001155241"/>
    </source>
</evidence>
<dbReference type="Proteomes" id="UP001155241">
    <property type="component" value="Unassembled WGS sequence"/>
</dbReference>
<keyword evidence="8 15" id="KW-0460">Magnesium</keyword>
<dbReference type="FunFam" id="3.40.50.970:FF:000003">
    <property type="entry name" value="Transketolase"/>
    <property type="match status" value="1"/>
</dbReference>
<evidence type="ECO:0000256" key="7">
    <source>
        <dbReference type="ARBA" id="ARBA00022723"/>
    </source>
</evidence>
<dbReference type="EC" id="2.2.1.1" evidence="5 11"/>